<reference evidence="2 3" key="1">
    <citation type="submission" date="2022-01" db="EMBL/GenBank/DDBJ databases">
        <title>Whole genome-based taxonomy of the Shewanellaceae.</title>
        <authorList>
            <person name="Martin-Rodriguez A.J."/>
        </authorList>
    </citation>
    <scope>NUCLEOTIDE SEQUENCE [LARGE SCALE GENOMIC DNA]</scope>
    <source>
        <strain evidence="2 3">DSM 24955</strain>
    </source>
</reference>
<keyword evidence="1" id="KW-0472">Membrane</keyword>
<keyword evidence="3" id="KW-1185">Reference proteome</keyword>
<organism evidence="2 3">
    <name type="scientific">Shewanella electrodiphila</name>
    <dbReference type="NCBI Taxonomy" id="934143"/>
    <lineage>
        <taxon>Bacteria</taxon>
        <taxon>Pseudomonadati</taxon>
        <taxon>Pseudomonadota</taxon>
        <taxon>Gammaproteobacteria</taxon>
        <taxon>Alteromonadales</taxon>
        <taxon>Shewanellaceae</taxon>
        <taxon>Shewanella</taxon>
    </lineage>
</organism>
<evidence type="ECO:0008006" key="4">
    <source>
        <dbReference type="Google" id="ProtNLM"/>
    </source>
</evidence>
<evidence type="ECO:0000313" key="2">
    <source>
        <dbReference type="EMBL" id="MCL1045389.1"/>
    </source>
</evidence>
<feature type="transmembrane region" description="Helical" evidence="1">
    <location>
        <begin position="7"/>
        <end position="29"/>
    </location>
</feature>
<proteinExistence type="predicted"/>
<sequence>MVKNWRWVINIIILTILLSCIGVIANLTASSSPSFMLSCSSELFNHHNDQQDSNHYLLVDLLSKDGQVQVHYRYFNIDGSSAGTVSMQGKVNSIDTENMIYDISVNTKQESPLAEHQQVPEHYRYLSYVSNLNLSRDGMHNLSLQIIEQDKAKDFAVVLFQPSNTVCGCRLVH</sequence>
<protein>
    <recommendedName>
        <fullName evidence="4">FidL-like membrane protein</fullName>
    </recommendedName>
</protein>
<evidence type="ECO:0000313" key="3">
    <source>
        <dbReference type="Proteomes" id="UP001202134"/>
    </source>
</evidence>
<dbReference type="RefSeq" id="WP_229369135.1">
    <property type="nucleotide sequence ID" value="NZ_JAKIKU010000004.1"/>
</dbReference>
<dbReference type="PROSITE" id="PS51257">
    <property type="entry name" value="PROKAR_LIPOPROTEIN"/>
    <property type="match status" value="1"/>
</dbReference>
<evidence type="ECO:0000256" key="1">
    <source>
        <dbReference type="SAM" id="Phobius"/>
    </source>
</evidence>
<dbReference type="Proteomes" id="UP001202134">
    <property type="component" value="Unassembled WGS sequence"/>
</dbReference>
<comment type="caution">
    <text evidence="2">The sequence shown here is derived from an EMBL/GenBank/DDBJ whole genome shotgun (WGS) entry which is preliminary data.</text>
</comment>
<dbReference type="EMBL" id="JAKIKU010000004">
    <property type="protein sequence ID" value="MCL1045389.1"/>
    <property type="molecule type" value="Genomic_DNA"/>
</dbReference>
<gene>
    <name evidence="2" type="ORF">L2737_08630</name>
</gene>
<name>A0ABT0KP41_9GAMM</name>
<keyword evidence="1" id="KW-1133">Transmembrane helix</keyword>
<accession>A0ABT0KP41</accession>
<keyword evidence="1" id="KW-0812">Transmembrane</keyword>